<keyword evidence="3" id="KW-1003">Cell membrane</keyword>
<dbReference type="Proteomes" id="UP000640485">
    <property type="component" value="Unassembled WGS sequence"/>
</dbReference>
<dbReference type="EMBL" id="JAEPRQ010000001">
    <property type="protein sequence ID" value="MBK4214308.1"/>
    <property type="molecule type" value="Genomic_DNA"/>
</dbReference>
<evidence type="ECO:0000256" key="4">
    <source>
        <dbReference type="ARBA" id="ARBA00022692"/>
    </source>
</evidence>
<dbReference type="GO" id="GO:0005524">
    <property type="term" value="F:ATP binding"/>
    <property type="evidence" value="ECO:0007669"/>
    <property type="project" value="UniProtKB-KW"/>
</dbReference>
<dbReference type="PANTHER" id="PTHR24221:SF654">
    <property type="entry name" value="ATP-BINDING CASSETTE SUB-FAMILY B MEMBER 6"/>
    <property type="match status" value="1"/>
</dbReference>
<dbReference type="InterPro" id="IPR011527">
    <property type="entry name" value="ABC1_TM_dom"/>
</dbReference>
<keyword evidence="4 9" id="KW-0812">Transmembrane</keyword>
<dbReference type="PROSITE" id="PS50929">
    <property type="entry name" value="ABC_TM1F"/>
    <property type="match status" value="1"/>
</dbReference>
<dbReference type="InterPro" id="IPR036640">
    <property type="entry name" value="ABC1_TM_sf"/>
</dbReference>
<keyword evidence="7 9" id="KW-1133">Transmembrane helix</keyword>
<feature type="transmembrane region" description="Helical" evidence="9">
    <location>
        <begin position="157"/>
        <end position="178"/>
    </location>
</feature>
<protein>
    <submittedName>
        <fullName evidence="12">ABC transporter ATP-binding protein</fullName>
    </submittedName>
</protein>
<feature type="transmembrane region" description="Helical" evidence="9">
    <location>
        <begin position="130"/>
        <end position="151"/>
    </location>
</feature>
<dbReference type="PANTHER" id="PTHR24221">
    <property type="entry name" value="ATP-BINDING CASSETTE SUB-FAMILY B"/>
    <property type="match status" value="1"/>
</dbReference>
<dbReference type="PROSITE" id="PS50893">
    <property type="entry name" value="ABC_TRANSPORTER_2"/>
    <property type="match status" value="1"/>
</dbReference>
<dbReference type="PROSITE" id="PS00211">
    <property type="entry name" value="ABC_TRANSPORTER_1"/>
    <property type="match status" value="1"/>
</dbReference>
<evidence type="ECO:0000256" key="2">
    <source>
        <dbReference type="ARBA" id="ARBA00022448"/>
    </source>
</evidence>
<keyword evidence="6 12" id="KW-0067">ATP-binding</keyword>
<evidence type="ECO:0000313" key="13">
    <source>
        <dbReference type="Proteomes" id="UP000640485"/>
    </source>
</evidence>
<dbReference type="Gene3D" id="3.40.50.300">
    <property type="entry name" value="P-loop containing nucleotide triphosphate hydrolases"/>
    <property type="match status" value="1"/>
</dbReference>
<evidence type="ECO:0000256" key="5">
    <source>
        <dbReference type="ARBA" id="ARBA00022741"/>
    </source>
</evidence>
<dbReference type="InterPro" id="IPR003439">
    <property type="entry name" value="ABC_transporter-like_ATP-bd"/>
</dbReference>
<keyword evidence="8 9" id="KW-0472">Membrane</keyword>
<keyword evidence="13" id="KW-1185">Reference proteome</keyword>
<dbReference type="Pfam" id="PF00664">
    <property type="entry name" value="ABC_membrane"/>
    <property type="match status" value="1"/>
</dbReference>
<dbReference type="InterPro" id="IPR039421">
    <property type="entry name" value="Type_1_exporter"/>
</dbReference>
<evidence type="ECO:0000259" key="10">
    <source>
        <dbReference type="PROSITE" id="PS50893"/>
    </source>
</evidence>
<accession>A0A934VYJ4</accession>
<dbReference type="SUPFAM" id="SSF90123">
    <property type="entry name" value="ABC transporter transmembrane region"/>
    <property type="match status" value="1"/>
</dbReference>
<dbReference type="SUPFAM" id="SSF52540">
    <property type="entry name" value="P-loop containing nucleoside triphosphate hydrolases"/>
    <property type="match status" value="1"/>
</dbReference>
<comment type="caution">
    <text evidence="12">The sequence shown here is derived from an EMBL/GenBank/DDBJ whole genome shotgun (WGS) entry which is preliminary data.</text>
</comment>
<name>A0A934VYJ4_9RHOB</name>
<reference evidence="12" key="1">
    <citation type="submission" date="2021-01" db="EMBL/GenBank/DDBJ databases">
        <title>Paracoccus amoyensis sp. nov., isolated from the surface seawater along the coast of Xiamen Island, China.</title>
        <authorList>
            <person name="Lyu L."/>
        </authorList>
    </citation>
    <scope>NUCLEOTIDE SEQUENCE</scope>
    <source>
        <strain evidence="12">MJ17</strain>
    </source>
</reference>
<dbReference type="SMART" id="SM00382">
    <property type="entry name" value="AAA"/>
    <property type="match status" value="1"/>
</dbReference>
<dbReference type="GO" id="GO:0005886">
    <property type="term" value="C:plasma membrane"/>
    <property type="evidence" value="ECO:0007669"/>
    <property type="project" value="UniProtKB-SubCell"/>
</dbReference>
<dbReference type="AlphaFoldDB" id="A0A934VYJ4"/>
<keyword evidence="2" id="KW-0813">Transport</keyword>
<dbReference type="InterPro" id="IPR017871">
    <property type="entry name" value="ABC_transporter-like_CS"/>
</dbReference>
<dbReference type="InterPro" id="IPR003593">
    <property type="entry name" value="AAA+_ATPase"/>
</dbReference>
<evidence type="ECO:0000256" key="3">
    <source>
        <dbReference type="ARBA" id="ARBA00022475"/>
    </source>
</evidence>
<evidence type="ECO:0000313" key="12">
    <source>
        <dbReference type="EMBL" id="MBK4214308.1"/>
    </source>
</evidence>
<proteinExistence type="predicted"/>
<feature type="transmembrane region" description="Helical" evidence="9">
    <location>
        <begin position="20"/>
        <end position="40"/>
    </location>
</feature>
<evidence type="ECO:0000256" key="8">
    <source>
        <dbReference type="ARBA" id="ARBA00023136"/>
    </source>
</evidence>
<keyword evidence="5" id="KW-0547">Nucleotide-binding</keyword>
<evidence type="ECO:0000256" key="6">
    <source>
        <dbReference type="ARBA" id="ARBA00022840"/>
    </source>
</evidence>
<dbReference type="RefSeq" id="WP_200682890.1">
    <property type="nucleotide sequence ID" value="NZ_JAEPRQ010000001.1"/>
</dbReference>
<organism evidence="12 13">
    <name type="scientific">Paracoccus caeni</name>
    <dbReference type="NCBI Taxonomy" id="657651"/>
    <lineage>
        <taxon>Bacteria</taxon>
        <taxon>Pseudomonadati</taxon>
        <taxon>Pseudomonadota</taxon>
        <taxon>Alphaproteobacteria</taxon>
        <taxon>Rhodobacterales</taxon>
        <taxon>Paracoccaceae</taxon>
        <taxon>Paracoccus</taxon>
    </lineage>
</organism>
<dbReference type="GO" id="GO:0016887">
    <property type="term" value="F:ATP hydrolysis activity"/>
    <property type="evidence" value="ECO:0007669"/>
    <property type="project" value="InterPro"/>
</dbReference>
<evidence type="ECO:0000259" key="11">
    <source>
        <dbReference type="PROSITE" id="PS50929"/>
    </source>
</evidence>
<dbReference type="GO" id="GO:0140359">
    <property type="term" value="F:ABC-type transporter activity"/>
    <property type="evidence" value="ECO:0007669"/>
    <property type="project" value="InterPro"/>
</dbReference>
<evidence type="ECO:0000256" key="9">
    <source>
        <dbReference type="SAM" id="Phobius"/>
    </source>
</evidence>
<dbReference type="Gene3D" id="1.20.1560.10">
    <property type="entry name" value="ABC transporter type 1, transmembrane domain"/>
    <property type="match status" value="1"/>
</dbReference>
<feature type="domain" description="ABC transmembrane type-1" evidence="11">
    <location>
        <begin position="22"/>
        <end position="297"/>
    </location>
</feature>
<feature type="transmembrane region" description="Helical" evidence="9">
    <location>
        <begin position="52"/>
        <end position="69"/>
    </location>
</feature>
<dbReference type="InterPro" id="IPR027417">
    <property type="entry name" value="P-loop_NTPase"/>
</dbReference>
<sequence length="554" mass="58265">MIRGLTHLLGPDHTVLRRYIWLALVSGVLNGLTIAAIAPVLTRLLHGDIRAALPWLCAMLIGVLICWLWRRRVEMAGVDVGIAVLGRGRARIGNHVSSLPAGWFTPDNTARLSHVITDGVMEVAQLPAHVFTPVLSGMVVPVTVSLALLALDWRMGLLALVALPIMAVVFGLAARLGASADAVWHQSAAETSARAVEFAHDQAVMRAFGGGTDFLDQAVAFQQKTGGRLIRLSLLSGIMNGWLVQTVFAGLLIIGLQKLAPGASSQTIIAAVVSLLLASRFVEPLLEVAAYAGALHGARGQLDAIDAILSATPLPEPDRPQLPADSTVELRNVTFRYSPGALAVLDDVSFRIAPGEMVALVGASGSGKTTILRLVARFLDPEDGCIAIGGIDLRCIGARDLTASISQVFQESWLFSGTIRENILLGRARASDAELAEAIRLAGMDEIIARLPDGLEAEVGGAGSLLSGGERQRVAIARALIKRAPILLVDEATAALDAENEAIIADALAGLRGKATIIVIAHRPATLRMADRILTLAQGKLIKNGSSGGARGEP</sequence>
<evidence type="ECO:0000256" key="7">
    <source>
        <dbReference type="ARBA" id="ARBA00022989"/>
    </source>
</evidence>
<feature type="transmembrane region" description="Helical" evidence="9">
    <location>
        <begin position="232"/>
        <end position="254"/>
    </location>
</feature>
<evidence type="ECO:0000256" key="1">
    <source>
        <dbReference type="ARBA" id="ARBA00004651"/>
    </source>
</evidence>
<feature type="domain" description="ABC transporter" evidence="10">
    <location>
        <begin position="328"/>
        <end position="554"/>
    </location>
</feature>
<comment type="subcellular location">
    <subcellularLocation>
        <location evidence="1">Cell membrane</location>
        <topology evidence="1">Multi-pass membrane protein</topology>
    </subcellularLocation>
</comment>
<dbReference type="Pfam" id="PF00005">
    <property type="entry name" value="ABC_tran"/>
    <property type="match status" value="1"/>
</dbReference>
<gene>
    <name evidence="12" type="ORF">JJJ17_00065</name>
</gene>
<dbReference type="FunFam" id="3.40.50.300:FF:000299">
    <property type="entry name" value="ABC transporter ATP-binding protein/permease"/>
    <property type="match status" value="1"/>
</dbReference>